<dbReference type="EMBL" id="CAUOFW020006380">
    <property type="protein sequence ID" value="CAK9174462.1"/>
    <property type="molecule type" value="Genomic_DNA"/>
</dbReference>
<keyword evidence="3" id="KW-1185">Reference proteome</keyword>
<dbReference type="InterPro" id="IPR006527">
    <property type="entry name" value="F-box-assoc_dom_typ1"/>
</dbReference>
<dbReference type="Gene3D" id="1.20.1280.50">
    <property type="match status" value="1"/>
</dbReference>
<reference evidence="2 3" key="1">
    <citation type="submission" date="2024-02" db="EMBL/GenBank/DDBJ databases">
        <authorList>
            <person name="Vignale AGUSTIN F."/>
            <person name="Sosa J E."/>
            <person name="Modenutti C."/>
        </authorList>
    </citation>
    <scope>NUCLEOTIDE SEQUENCE [LARGE SCALE GENOMIC DNA]</scope>
</reference>
<dbReference type="InterPro" id="IPR036047">
    <property type="entry name" value="F-box-like_dom_sf"/>
</dbReference>
<dbReference type="PROSITE" id="PS50181">
    <property type="entry name" value="FBOX"/>
    <property type="match status" value="1"/>
</dbReference>
<evidence type="ECO:0000313" key="2">
    <source>
        <dbReference type="EMBL" id="CAK9174462.1"/>
    </source>
</evidence>
<proteinExistence type="predicted"/>
<evidence type="ECO:0000313" key="3">
    <source>
        <dbReference type="Proteomes" id="UP001642360"/>
    </source>
</evidence>
<dbReference type="AlphaFoldDB" id="A0ABC8U3Z7"/>
<dbReference type="SUPFAM" id="SSF81383">
    <property type="entry name" value="F-box domain"/>
    <property type="match status" value="1"/>
</dbReference>
<organism evidence="2 3">
    <name type="scientific">Ilex paraguariensis</name>
    <name type="common">yerba mate</name>
    <dbReference type="NCBI Taxonomy" id="185542"/>
    <lineage>
        <taxon>Eukaryota</taxon>
        <taxon>Viridiplantae</taxon>
        <taxon>Streptophyta</taxon>
        <taxon>Embryophyta</taxon>
        <taxon>Tracheophyta</taxon>
        <taxon>Spermatophyta</taxon>
        <taxon>Magnoliopsida</taxon>
        <taxon>eudicotyledons</taxon>
        <taxon>Gunneridae</taxon>
        <taxon>Pentapetalae</taxon>
        <taxon>asterids</taxon>
        <taxon>campanulids</taxon>
        <taxon>Aquifoliales</taxon>
        <taxon>Aquifoliaceae</taxon>
        <taxon>Ilex</taxon>
    </lineage>
</organism>
<protein>
    <recommendedName>
        <fullName evidence="1">F-box domain-containing protein</fullName>
    </recommendedName>
</protein>
<sequence length="232" mass="27083">MRKAIKENIANLLPHIPKDIIFNILLHLPAKSLFRFRSICNSWPDLFFDPQFHDACNHRCIIISSFLDLSLLIKSIDFETSDAQRVDKLESPGTWLKNQRVQFLGSSNGLLLCTVNGKHLCLNPTTREWMGLSPIGYETDDLVFYGFGYDFSTDDYKVVRSICYADYTCCERNDNFDLDISPGKRRDEVFIYTRKTNSWNWISNFPHKDIIQYGGETEKWTIWVRLRDGQYG</sequence>
<dbReference type="Proteomes" id="UP001642360">
    <property type="component" value="Unassembled WGS sequence"/>
</dbReference>
<accession>A0ABC8U3Z7</accession>
<dbReference type="PANTHER" id="PTHR31672:SF13">
    <property type="entry name" value="F-BOX PROTEIN CPR30-LIKE"/>
    <property type="match status" value="1"/>
</dbReference>
<feature type="domain" description="F-box" evidence="1">
    <location>
        <begin position="10"/>
        <end position="55"/>
    </location>
</feature>
<gene>
    <name evidence="2" type="ORF">ILEXP_LOCUS44214</name>
</gene>
<dbReference type="SMART" id="SM00256">
    <property type="entry name" value="FBOX"/>
    <property type="match status" value="1"/>
</dbReference>
<dbReference type="InterPro" id="IPR001810">
    <property type="entry name" value="F-box_dom"/>
</dbReference>
<dbReference type="InterPro" id="IPR050796">
    <property type="entry name" value="SCF_F-box_component"/>
</dbReference>
<evidence type="ECO:0000259" key="1">
    <source>
        <dbReference type="PROSITE" id="PS50181"/>
    </source>
</evidence>
<name>A0ABC8U3Z7_9AQUA</name>
<comment type="caution">
    <text evidence="2">The sequence shown here is derived from an EMBL/GenBank/DDBJ whole genome shotgun (WGS) entry which is preliminary data.</text>
</comment>
<dbReference type="Pfam" id="PF00646">
    <property type="entry name" value="F-box"/>
    <property type="match status" value="1"/>
</dbReference>
<dbReference type="PANTHER" id="PTHR31672">
    <property type="entry name" value="BNACNNG10540D PROTEIN"/>
    <property type="match status" value="1"/>
</dbReference>
<dbReference type="Pfam" id="PF07734">
    <property type="entry name" value="FBA_1"/>
    <property type="match status" value="1"/>
</dbReference>